<gene>
    <name evidence="1" type="ORF">G436_2356</name>
</gene>
<protein>
    <submittedName>
        <fullName evidence="1">Uncharacterized protein</fullName>
    </submittedName>
</protein>
<dbReference type="AlphaFoldDB" id="A0A0M4N5W7"/>
<organism evidence="1">
    <name type="scientific">Leptospira interrogans serovar Hardjo str. Norma</name>
    <dbReference type="NCBI Taxonomy" id="1279460"/>
    <lineage>
        <taxon>Bacteria</taxon>
        <taxon>Pseudomonadati</taxon>
        <taxon>Spirochaetota</taxon>
        <taxon>Spirochaetia</taxon>
        <taxon>Leptospirales</taxon>
        <taxon>Leptospiraceae</taxon>
        <taxon>Leptospira</taxon>
    </lineage>
</organism>
<dbReference type="EMBL" id="CP012603">
    <property type="protein sequence ID" value="ALE39532.1"/>
    <property type="molecule type" value="Genomic_DNA"/>
</dbReference>
<accession>A0A0M4N5W7</accession>
<reference evidence="1 2" key="1">
    <citation type="journal article" date="2015" name="Genome Announc.">
        <title>Whole-Genome Sequence of Leptospira interrogans Serovar Hardjo Subtype Hardjoprajitno Strain Norma, Isolated from Cattle in a Leptospirosis Outbreak in Brazil.</title>
        <authorList>
            <person name="Cosate M.R."/>
            <person name="Soares S.C."/>
            <person name="Mendes T.A."/>
            <person name="Raittz R.T."/>
            <person name="Moreira E.C."/>
            <person name="Leite R."/>
            <person name="Fernandes G.R."/>
            <person name="Haddad J.P."/>
            <person name="Ortega J.M."/>
        </authorList>
    </citation>
    <scope>NUCLEOTIDE SEQUENCE [LARGE SCALE GENOMIC DNA]</scope>
    <source>
        <strain evidence="1 2">Norma</strain>
    </source>
</reference>
<dbReference type="Proteomes" id="UP000056502">
    <property type="component" value="Chromosome I"/>
</dbReference>
<proteinExistence type="predicted"/>
<sequence>MFRGKPIRFGPGNQFDASLYPRKIQGIILTDPEYLRYPNNQNSQ</sequence>
<evidence type="ECO:0000313" key="1">
    <source>
        <dbReference type="EMBL" id="ALE39532.1"/>
    </source>
</evidence>
<evidence type="ECO:0000313" key="2">
    <source>
        <dbReference type="Proteomes" id="UP000056502"/>
    </source>
</evidence>
<name>A0A0M4N5W7_LEPIR</name>